<dbReference type="GO" id="GO:0005524">
    <property type="term" value="F:ATP binding"/>
    <property type="evidence" value="ECO:0007669"/>
    <property type="project" value="InterPro"/>
</dbReference>
<dbReference type="AlphaFoldDB" id="A0A023E076"/>
<dbReference type="Gene3D" id="3.30.200.150">
    <property type="match status" value="1"/>
</dbReference>
<dbReference type="Pfam" id="PF01636">
    <property type="entry name" value="APH"/>
    <property type="match status" value="1"/>
</dbReference>
<gene>
    <name evidence="2" type="ORF">HE1_01200</name>
</gene>
<dbReference type="InterPro" id="IPR002575">
    <property type="entry name" value="Aminoglycoside_PTrfase"/>
</dbReference>
<organism evidence="2 3">
    <name type="scientific">Holospora elegans E1</name>
    <dbReference type="NCBI Taxonomy" id="1427503"/>
    <lineage>
        <taxon>Bacteria</taxon>
        <taxon>Pseudomonadati</taxon>
        <taxon>Pseudomonadota</taxon>
        <taxon>Alphaproteobacteria</taxon>
        <taxon>Holosporales</taxon>
        <taxon>Holosporaceae</taxon>
        <taxon>Holospora</taxon>
    </lineage>
</organism>
<evidence type="ECO:0000259" key="1">
    <source>
        <dbReference type="PROSITE" id="PS50011"/>
    </source>
</evidence>
<dbReference type="InterPro" id="IPR000719">
    <property type="entry name" value="Prot_kinase_dom"/>
</dbReference>
<dbReference type="RefSeq" id="WP_162531316.1">
    <property type="nucleotide sequence ID" value="NZ_BAUP01000152.1"/>
</dbReference>
<dbReference type="GO" id="GO:0004672">
    <property type="term" value="F:protein kinase activity"/>
    <property type="evidence" value="ECO:0007669"/>
    <property type="project" value="InterPro"/>
</dbReference>
<dbReference type="Proteomes" id="UP000024842">
    <property type="component" value="Unassembled WGS sequence"/>
</dbReference>
<proteinExistence type="predicted"/>
<feature type="domain" description="Protein kinase" evidence="1">
    <location>
        <begin position="1"/>
        <end position="298"/>
    </location>
</feature>
<dbReference type="Gene3D" id="3.90.1200.10">
    <property type="match status" value="1"/>
</dbReference>
<evidence type="ECO:0000313" key="2">
    <source>
        <dbReference type="EMBL" id="GAJ46858.1"/>
    </source>
</evidence>
<dbReference type="InterPro" id="IPR011009">
    <property type="entry name" value="Kinase-like_dom_sf"/>
</dbReference>
<dbReference type="EMBL" id="BAUP01000152">
    <property type="protein sequence ID" value="GAJ46858.1"/>
    <property type="molecule type" value="Genomic_DNA"/>
</dbReference>
<name>A0A023E076_9PROT</name>
<sequence>MPVINTQKYQELLSLNEDSLFIRIDHDEEMVATVYKVLNGRPCILKICESPFDYANEVYFLGYFSKQILVPKIISTVPLGAENFAAVLMEYLPGDLLTPHTITKEIAFEIGKSLAIIHENKTNGFGYLNRNLELSPDPILHFKAKFEEGIDECKGHLPKDTILKSLNYFNDSLNLLEQVDDPCIIHRDFRPGNIIIHQNTLSGIIDWSSARSGFAEDDFCSIEHGEWGNFNGYKNVFLYGYRSVRTVPSYNAVIPLLRLNRSLAVIGFTVKRNTWSNIHARVYKFNRKYIDMFDFEKS</sequence>
<keyword evidence="2" id="KW-0808">Transferase</keyword>
<dbReference type="SUPFAM" id="SSF56112">
    <property type="entry name" value="Protein kinase-like (PK-like)"/>
    <property type="match status" value="1"/>
</dbReference>
<accession>A0A023E076</accession>
<dbReference type="PANTHER" id="PTHR21310">
    <property type="entry name" value="AMINOGLYCOSIDE PHOSPHOTRANSFERASE-RELATED-RELATED"/>
    <property type="match status" value="1"/>
</dbReference>
<evidence type="ECO:0000313" key="3">
    <source>
        <dbReference type="Proteomes" id="UP000024842"/>
    </source>
</evidence>
<dbReference type="InterPro" id="IPR051678">
    <property type="entry name" value="AGP_Transferase"/>
</dbReference>
<comment type="caution">
    <text evidence="2">The sequence shown here is derived from an EMBL/GenBank/DDBJ whole genome shotgun (WGS) entry which is preliminary data.</text>
</comment>
<keyword evidence="3" id="KW-1185">Reference proteome</keyword>
<protein>
    <submittedName>
        <fullName evidence="2">Phosphotransferase enzyme family protein</fullName>
    </submittedName>
</protein>
<dbReference type="STRING" id="1427503.HE1_01200"/>
<reference evidence="2 3" key="1">
    <citation type="journal article" date="2014" name="FEMS Microbiol. Lett.">
        <title>Draft genome sequences of three Holospora species (Holospora obtusa, Holospora undulata, and Holospora elegans), endonuclear symbiotic bacteria of the ciliate Paramecium caudatum.</title>
        <authorList>
            <person name="Dohra H."/>
            <person name="Tanaka K."/>
            <person name="Suzuki T."/>
            <person name="Fujishima M."/>
            <person name="Suzuki H."/>
        </authorList>
    </citation>
    <scope>NUCLEOTIDE SEQUENCE [LARGE SCALE GENOMIC DNA]</scope>
    <source>
        <strain evidence="2 3">E1</strain>
    </source>
</reference>
<dbReference type="PROSITE" id="PS50011">
    <property type="entry name" value="PROTEIN_KINASE_DOM"/>
    <property type="match status" value="1"/>
</dbReference>